<dbReference type="Pfam" id="PF25917">
    <property type="entry name" value="BSH_RND"/>
    <property type="match status" value="1"/>
</dbReference>
<dbReference type="SUPFAM" id="SSF111369">
    <property type="entry name" value="HlyD-like secretion proteins"/>
    <property type="match status" value="2"/>
</dbReference>
<reference evidence="8" key="1">
    <citation type="submission" date="2020-10" db="EMBL/GenBank/DDBJ databases">
        <authorList>
            <person name="Gilroy R."/>
        </authorList>
    </citation>
    <scope>NUCLEOTIDE SEQUENCE</scope>
    <source>
        <strain evidence="8">CHK191-8634</strain>
    </source>
</reference>
<dbReference type="InterPro" id="IPR050465">
    <property type="entry name" value="UPF0194_transport"/>
</dbReference>
<reference evidence="8" key="2">
    <citation type="journal article" date="2021" name="PeerJ">
        <title>Extensive microbial diversity within the chicken gut microbiome revealed by metagenomics and culture.</title>
        <authorList>
            <person name="Gilroy R."/>
            <person name="Ravi A."/>
            <person name="Getino M."/>
            <person name="Pursley I."/>
            <person name="Horton D.L."/>
            <person name="Alikhan N.F."/>
            <person name="Baker D."/>
            <person name="Gharbi K."/>
            <person name="Hall N."/>
            <person name="Watson M."/>
            <person name="Adriaenssens E.M."/>
            <person name="Foster-Nyarko E."/>
            <person name="Jarju S."/>
            <person name="Secka A."/>
            <person name="Antonio M."/>
            <person name="Oren A."/>
            <person name="Chaudhuri R.R."/>
            <person name="La Ragione R."/>
            <person name="Hildebrand F."/>
            <person name="Pallen M.J."/>
        </authorList>
    </citation>
    <scope>NUCLEOTIDE SEQUENCE</scope>
    <source>
        <strain evidence="8">CHK191-8634</strain>
    </source>
</reference>
<dbReference type="EMBL" id="DVMR01000007">
    <property type="protein sequence ID" value="HIU42732.1"/>
    <property type="molecule type" value="Genomic_DNA"/>
</dbReference>
<feature type="domain" description="Multidrug resistance protein MdtA-like barrel-sandwich hybrid" evidence="5">
    <location>
        <begin position="96"/>
        <end position="185"/>
    </location>
</feature>
<gene>
    <name evidence="8" type="ORF">IAB67_00355</name>
</gene>
<feature type="domain" description="YknX-like beta-barrel" evidence="7">
    <location>
        <begin position="390"/>
        <end position="461"/>
    </location>
</feature>
<protein>
    <submittedName>
        <fullName evidence="8">HlyD family efflux transporter periplasmic adaptor subunit</fullName>
    </submittedName>
</protein>
<evidence type="ECO:0000313" key="9">
    <source>
        <dbReference type="Proteomes" id="UP000824073"/>
    </source>
</evidence>
<organism evidence="8 9">
    <name type="scientific">Candidatus Ventrousia excrementavium</name>
    <dbReference type="NCBI Taxonomy" id="2840961"/>
    <lineage>
        <taxon>Bacteria</taxon>
        <taxon>Bacillati</taxon>
        <taxon>Bacillota</taxon>
        <taxon>Clostridia</taxon>
        <taxon>Eubacteriales</taxon>
        <taxon>Clostridiaceae</taxon>
        <taxon>Clostridiaceae incertae sedis</taxon>
        <taxon>Candidatus Ventrousia</taxon>
    </lineage>
</organism>
<dbReference type="InterPro" id="IPR058647">
    <property type="entry name" value="BSH_CzcB-like"/>
</dbReference>
<keyword evidence="4" id="KW-0472">Membrane</keyword>
<dbReference type="InterPro" id="IPR058636">
    <property type="entry name" value="Beta-barrel_YknX"/>
</dbReference>
<evidence type="ECO:0000256" key="4">
    <source>
        <dbReference type="SAM" id="Phobius"/>
    </source>
</evidence>
<sequence length="571" mass="60439">MQTQQTTPETRQEPSTPAPETPIFELGSKKRKKRRRIIAIAVVVVLAALLIVPRLAGGGPANTPQSSYVLDTVSRRDITVVVSGSAALEPADSYVVNALVGGEILSADFEEGDVVEKGALLYQIDTGDVENSIERSRLSVERAQMSYDQALDGRDDLVIEANESGVILELMVEEGDSISMGQTIASIRDSATMTLRLPFPSDDAQSFTIGQAATVTLDSTFETLNGTVTEIAPVDEVLAGNVMVRNVTIEVQNPGGIAPQSMASAMVGTAACTQSAAFEYQAETTVTASAAGTVDALLVQEGDSVVKNQAILRLESDSLDDSIRSAELSLRDAQLSLQSTIDQLDNYSITSPIAGTIVEKNYKQGDKLDNSSALSDSLCTIFDLSYLTLTLNVDELDVAKIEVGQEVAVTAEAVEGQSYRGVVTKVNINGTTMGGVTSYPVTVRIDETDGLLPGMNVDVEIEVQSETGVLAVPVSAVERGNRVLVKTGETVEGAGTTLDENGLPVGYEYREVTLGINDDDYIQITGGLEEGDEIAYAAYQGNSLLEQMMNGMMGGMPTSDAPPAQLVEGGR</sequence>
<dbReference type="PANTHER" id="PTHR32347">
    <property type="entry name" value="EFFLUX SYSTEM COMPONENT YKNX-RELATED"/>
    <property type="match status" value="1"/>
</dbReference>
<evidence type="ECO:0000259" key="5">
    <source>
        <dbReference type="Pfam" id="PF25917"/>
    </source>
</evidence>
<dbReference type="PANTHER" id="PTHR32347:SF14">
    <property type="entry name" value="EFFLUX SYSTEM COMPONENT YKNX-RELATED"/>
    <property type="match status" value="1"/>
</dbReference>
<evidence type="ECO:0000256" key="2">
    <source>
        <dbReference type="ARBA" id="ARBA00023054"/>
    </source>
</evidence>
<evidence type="ECO:0000259" key="6">
    <source>
        <dbReference type="Pfam" id="PF25973"/>
    </source>
</evidence>
<keyword evidence="4" id="KW-1133">Transmembrane helix</keyword>
<feature type="region of interest" description="Disordered" evidence="3">
    <location>
        <begin position="1"/>
        <end position="23"/>
    </location>
</feature>
<comment type="subcellular location">
    <subcellularLocation>
        <location evidence="1">Cell envelope</location>
    </subcellularLocation>
</comment>
<evidence type="ECO:0000259" key="7">
    <source>
        <dbReference type="Pfam" id="PF25990"/>
    </source>
</evidence>
<dbReference type="Gene3D" id="2.40.50.100">
    <property type="match status" value="2"/>
</dbReference>
<dbReference type="Gene3D" id="2.40.30.170">
    <property type="match status" value="2"/>
</dbReference>
<feature type="transmembrane region" description="Helical" evidence="4">
    <location>
        <begin position="37"/>
        <end position="56"/>
    </location>
</feature>
<dbReference type="Pfam" id="PF25990">
    <property type="entry name" value="Beta-barrel_YknX"/>
    <property type="match status" value="1"/>
</dbReference>
<dbReference type="InterPro" id="IPR058625">
    <property type="entry name" value="MdtA-like_BSH"/>
</dbReference>
<keyword evidence="2" id="KW-0175">Coiled coil</keyword>
<dbReference type="Pfam" id="PF25973">
    <property type="entry name" value="BSH_CzcB"/>
    <property type="match status" value="1"/>
</dbReference>
<evidence type="ECO:0000256" key="1">
    <source>
        <dbReference type="ARBA" id="ARBA00004196"/>
    </source>
</evidence>
<keyword evidence="4" id="KW-0812">Transmembrane</keyword>
<dbReference type="Gene3D" id="1.10.287.470">
    <property type="entry name" value="Helix hairpin bin"/>
    <property type="match status" value="1"/>
</dbReference>
<proteinExistence type="predicted"/>
<dbReference type="GO" id="GO:0030313">
    <property type="term" value="C:cell envelope"/>
    <property type="evidence" value="ECO:0007669"/>
    <property type="project" value="UniProtKB-SubCell"/>
</dbReference>
<dbReference type="Proteomes" id="UP000824073">
    <property type="component" value="Unassembled WGS sequence"/>
</dbReference>
<dbReference type="Gene3D" id="2.40.420.20">
    <property type="match status" value="1"/>
</dbReference>
<evidence type="ECO:0000313" key="8">
    <source>
        <dbReference type="EMBL" id="HIU42732.1"/>
    </source>
</evidence>
<name>A0A9D1LL55_9CLOT</name>
<evidence type="ECO:0000256" key="3">
    <source>
        <dbReference type="SAM" id="MobiDB-lite"/>
    </source>
</evidence>
<accession>A0A9D1LL55</accession>
<comment type="caution">
    <text evidence="8">The sequence shown here is derived from an EMBL/GenBank/DDBJ whole genome shotgun (WGS) entry which is preliminary data.</text>
</comment>
<feature type="domain" description="CzcB-like barrel-sandwich hybrid" evidence="6">
    <location>
        <begin position="284"/>
        <end position="372"/>
    </location>
</feature>
<dbReference type="AlphaFoldDB" id="A0A9D1LL55"/>
<feature type="compositionally biased region" description="Low complexity" evidence="3">
    <location>
        <begin position="1"/>
        <end position="15"/>
    </location>
</feature>